<dbReference type="Proteomes" id="UP000093819">
    <property type="component" value="Unassembled WGS sequence"/>
</dbReference>
<dbReference type="PANTHER" id="PTHR24094:SF15">
    <property type="entry name" value="AMP-DEPENDENT SYNTHETASE_LIGASE DOMAIN-CONTAINING PROTEIN-RELATED"/>
    <property type="match status" value="1"/>
</dbReference>
<dbReference type="Pfam" id="PF07510">
    <property type="entry name" value="GmrSD_C"/>
    <property type="match status" value="1"/>
</dbReference>
<accession>A0A1A3UN06</accession>
<dbReference type="InterPro" id="IPR011089">
    <property type="entry name" value="GmrSD_C"/>
</dbReference>
<name>A0A1A3UN06_MYCAS</name>
<proteinExistence type="predicted"/>
<evidence type="ECO:0000313" key="3">
    <source>
        <dbReference type="Proteomes" id="UP000093819"/>
    </source>
</evidence>
<dbReference type="PANTHER" id="PTHR24094">
    <property type="entry name" value="SECRETED PROTEIN"/>
    <property type="match status" value="1"/>
</dbReference>
<dbReference type="RefSeq" id="WP_065037854.1">
    <property type="nucleotide sequence ID" value="NZ_LZLR01000220.1"/>
</dbReference>
<evidence type="ECO:0000313" key="2">
    <source>
        <dbReference type="EMBL" id="OBK15573.1"/>
    </source>
</evidence>
<dbReference type="OrthoDB" id="5196645at2"/>
<feature type="domain" description="GmrSD restriction endonucleases C-terminal" evidence="1">
    <location>
        <begin position="89"/>
        <end position="211"/>
    </location>
</feature>
<dbReference type="EMBL" id="LZLR01000220">
    <property type="protein sequence ID" value="OBK15573.1"/>
    <property type="molecule type" value="Genomic_DNA"/>
</dbReference>
<evidence type="ECO:0000259" key="1">
    <source>
        <dbReference type="Pfam" id="PF07510"/>
    </source>
</evidence>
<comment type="caution">
    <text evidence="2">The sequence shown here is derived from an EMBL/GenBank/DDBJ whole genome shotgun (WGS) entry which is preliminary data.</text>
</comment>
<dbReference type="AlphaFoldDB" id="A0A1A3UN06"/>
<organism evidence="2 3">
    <name type="scientific">Mycobacterium asiaticum</name>
    <dbReference type="NCBI Taxonomy" id="1790"/>
    <lineage>
        <taxon>Bacteria</taxon>
        <taxon>Bacillati</taxon>
        <taxon>Actinomycetota</taxon>
        <taxon>Actinomycetes</taxon>
        <taxon>Mycobacteriales</taxon>
        <taxon>Mycobacteriaceae</taxon>
        <taxon>Mycobacterium</taxon>
    </lineage>
</organism>
<reference evidence="3" key="1">
    <citation type="submission" date="2016-06" db="EMBL/GenBank/DDBJ databases">
        <authorList>
            <person name="Sutton G."/>
            <person name="Brinkac L."/>
            <person name="Sanka R."/>
            <person name="Adams M."/>
            <person name="Lau E."/>
            <person name="Garcia-Basteiro A."/>
            <person name="Lopez-Varela E."/>
            <person name="Palencia S."/>
        </authorList>
    </citation>
    <scope>NUCLEOTIDE SEQUENCE [LARGE SCALE GENOMIC DNA]</scope>
    <source>
        <strain evidence="3">1245335.1</strain>
    </source>
</reference>
<protein>
    <recommendedName>
        <fullName evidence="1">GmrSD restriction endonucleases C-terminal domain-containing protein</fullName>
    </recommendedName>
</protein>
<sequence>MSRKRLWWLAAVAGLALVVAYQTVGSTVTRHADEFAARADIPTVQPGIDVLAGVAVVPLRNHRFDYRRSAFGEAWDDNNDAPLGHNGCDTRDDILARDLVDVTFVSTKRCPTAVATGTLHDPYTNAVIAFQRGAKVGEAVQIDHIVPLAYAWDMAAASWPARLRVKFANDPGNLLAVQGQANQDKGDSPPAQWMPSNGAFACQYAMQFIAVMRGYALPLDQASADVLRQAAGTCPQA</sequence>
<gene>
    <name evidence="2" type="ORF">A5635_07765</name>
</gene>